<accession>A0ABX0H8G8</accession>
<proteinExistence type="predicted"/>
<keyword evidence="2" id="KW-1185">Reference proteome</keyword>
<reference evidence="1 2" key="1">
    <citation type="submission" date="2020-03" db="EMBL/GenBank/DDBJ databases">
        <title>Cyclobacterium plantarum sp. nov., a marine bacterium isolated from a coastal-marine wetland.</title>
        <authorList>
            <person name="Sanchez-Porro C."/>
            <person name="Ventosa A."/>
            <person name="Amoozegar M."/>
        </authorList>
    </citation>
    <scope>NUCLEOTIDE SEQUENCE [LARGE SCALE GENOMIC DNA]</scope>
    <source>
        <strain evidence="1 2">GBPx2</strain>
    </source>
</reference>
<dbReference type="RefSeq" id="WP_166147887.1">
    <property type="nucleotide sequence ID" value="NZ_JAANYN010000005.1"/>
</dbReference>
<evidence type="ECO:0000313" key="1">
    <source>
        <dbReference type="EMBL" id="NHE57954.1"/>
    </source>
</evidence>
<organism evidence="1 2">
    <name type="scientific">Cyclobacterium plantarum</name>
    <dbReference type="NCBI Taxonomy" id="2716263"/>
    <lineage>
        <taxon>Bacteria</taxon>
        <taxon>Pseudomonadati</taxon>
        <taxon>Bacteroidota</taxon>
        <taxon>Cytophagia</taxon>
        <taxon>Cytophagales</taxon>
        <taxon>Cyclobacteriaceae</taxon>
        <taxon>Cyclobacterium</taxon>
    </lineage>
</organism>
<evidence type="ECO:0000313" key="2">
    <source>
        <dbReference type="Proteomes" id="UP000649799"/>
    </source>
</evidence>
<comment type="caution">
    <text evidence="1">The sequence shown here is derived from an EMBL/GenBank/DDBJ whole genome shotgun (WGS) entry which is preliminary data.</text>
</comment>
<name>A0ABX0H8G8_9BACT</name>
<protein>
    <submittedName>
        <fullName evidence="1">Uncharacterized protein</fullName>
    </submittedName>
</protein>
<gene>
    <name evidence="1" type="ORF">G9Q97_14155</name>
</gene>
<dbReference type="Proteomes" id="UP000649799">
    <property type="component" value="Unassembled WGS sequence"/>
</dbReference>
<dbReference type="EMBL" id="JAANYN010000005">
    <property type="protein sequence ID" value="NHE57954.1"/>
    <property type="molecule type" value="Genomic_DNA"/>
</dbReference>
<sequence length="101" mass="11732">MIKYFEVNSETKIPVRISRRTLIQFEEFTKKGLSQLGDLSTGELSYLLFLGAKEGYRFLNEKMPYKNYESFEDILDLMDITDFFTKSGEVVSGFFTSQKGK</sequence>